<dbReference type="InterPro" id="IPR036508">
    <property type="entry name" value="Chitin-bd_dom_sf"/>
</dbReference>
<sequence>MLGRDQGSMLAALLLLLCSCTAPAAANLNMSALCLMVPDGMFVSSQADCSSYYQCQGATASLLSCSNGQYFDKDAQMCVASSQSTCASKSQPCLGKAVGTFQADSSSCGGYWYCSASGALSGSCPSGENFDPTKSACVYPYQYACTVSTVDNGSGASLEVSLNLCSIIENGFYFGSASNCSGWNYCQDNVLHTGTCQNGLIFNVNGRSCGYRGSSSCAQVTNDPSLTAAAAPSNCTTSGEKKAATACNQYYLCTGSTYSLITCATGSYYDTVSMQCVSRMQARNDCDRCLGSTKTFVNAYSNSSCDQYLYCVNGVQQAIETCPVNYYFNENVGSCVYETEPQFDFCNPTKASGVPATTAATNTTTSASTTTKATATNTTAKPV</sequence>
<dbReference type="PANTHER" id="PTHR23301">
    <property type="entry name" value="CHITIN BINDING PERITROPHIN-A"/>
    <property type="match status" value="1"/>
</dbReference>
<evidence type="ECO:0000256" key="7">
    <source>
        <dbReference type="SAM" id="SignalP"/>
    </source>
</evidence>
<evidence type="ECO:0000259" key="8">
    <source>
        <dbReference type="PROSITE" id="PS50940"/>
    </source>
</evidence>
<keyword evidence="5" id="KW-0325">Glycoprotein</keyword>
<feature type="region of interest" description="Disordered" evidence="6">
    <location>
        <begin position="357"/>
        <end position="383"/>
    </location>
</feature>
<dbReference type="RefSeq" id="XP_033241553.1">
    <property type="nucleotide sequence ID" value="XM_033385662.1"/>
</dbReference>
<evidence type="ECO:0000313" key="10">
    <source>
        <dbReference type="RefSeq" id="XP_002134813.3"/>
    </source>
</evidence>
<gene>
    <name evidence="11" type="primary">LOC117185409</name>
    <name evidence="10" type="synonym">LOC6900422</name>
</gene>
<dbReference type="InterPro" id="IPR051940">
    <property type="entry name" value="Chitin_bind-dev_reg"/>
</dbReference>
<dbReference type="InterPro" id="IPR002557">
    <property type="entry name" value="Chitin-bd_dom"/>
</dbReference>
<feature type="domain" description="Chitin-binding type-2" evidence="8">
    <location>
        <begin position="162"/>
        <end position="219"/>
    </location>
</feature>
<dbReference type="PROSITE" id="PS50940">
    <property type="entry name" value="CHIT_BIND_II"/>
    <property type="match status" value="5"/>
</dbReference>
<feature type="domain" description="Chitin-binding type-2" evidence="8">
    <location>
        <begin position="289"/>
        <end position="348"/>
    </location>
</feature>
<dbReference type="GO" id="GO:0008061">
    <property type="term" value="F:chitin binding"/>
    <property type="evidence" value="ECO:0007669"/>
    <property type="project" value="UniProtKB-KW"/>
</dbReference>
<keyword evidence="2 7" id="KW-0732">Signal</keyword>
<dbReference type="AlphaFoldDB" id="A0A6I8WDT7"/>
<evidence type="ECO:0000256" key="3">
    <source>
        <dbReference type="ARBA" id="ARBA00022737"/>
    </source>
</evidence>
<evidence type="ECO:0000256" key="1">
    <source>
        <dbReference type="ARBA" id="ARBA00022669"/>
    </source>
</evidence>
<dbReference type="SMART" id="SM00494">
    <property type="entry name" value="ChtBD2"/>
    <property type="match status" value="5"/>
</dbReference>
<feature type="chain" id="PRO_5044634647" evidence="7">
    <location>
        <begin position="27"/>
        <end position="383"/>
    </location>
</feature>
<protein>
    <submittedName>
        <fullName evidence="10 11">Peritrophin-48</fullName>
    </submittedName>
</protein>
<reference evidence="10 11" key="1">
    <citation type="submission" date="2025-04" db="UniProtKB">
        <authorList>
            <consortium name="RefSeq"/>
        </authorList>
    </citation>
    <scope>IDENTIFICATION</scope>
    <source>
        <strain evidence="10 11">MV-25-SWS-2005</strain>
        <tissue evidence="10 11">Whole body</tissue>
    </source>
</reference>
<dbReference type="PANTHER" id="PTHR23301:SF0">
    <property type="entry name" value="CHITIN-BINDING TYPE-2 DOMAIN-CONTAINING PROTEIN-RELATED"/>
    <property type="match status" value="1"/>
</dbReference>
<keyword evidence="1" id="KW-0147">Chitin-binding</keyword>
<dbReference type="KEGG" id="dpo:117185409"/>
<dbReference type="PROSITE" id="PS51257">
    <property type="entry name" value="PROKAR_LIPOPROTEIN"/>
    <property type="match status" value="1"/>
</dbReference>
<dbReference type="SUPFAM" id="SSF57625">
    <property type="entry name" value="Invertebrate chitin-binding proteins"/>
    <property type="match status" value="5"/>
</dbReference>
<proteinExistence type="predicted"/>
<evidence type="ECO:0000256" key="6">
    <source>
        <dbReference type="SAM" id="MobiDB-lite"/>
    </source>
</evidence>
<name>A0A6I8WDT7_DROPS</name>
<feature type="domain" description="Chitin-binding type-2" evidence="8">
    <location>
        <begin position="232"/>
        <end position="288"/>
    </location>
</feature>
<evidence type="ECO:0000256" key="4">
    <source>
        <dbReference type="ARBA" id="ARBA00023157"/>
    </source>
</evidence>
<dbReference type="Gene3D" id="2.170.140.10">
    <property type="entry name" value="Chitin binding domain"/>
    <property type="match status" value="5"/>
</dbReference>
<dbReference type="GO" id="GO:0005576">
    <property type="term" value="C:extracellular region"/>
    <property type="evidence" value="ECO:0007669"/>
    <property type="project" value="InterPro"/>
</dbReference>
<keyword evidence="9" id="KW-1185">Reference proteome</keyword>
<dbReference type="Pfam" id="PF01607">
    <property type="entry name" value="CBM_14"/>
    <property type="match status" value="5"/>
</dbReference>
<organism evidence="9 11">
    <name type="scientific">Drosophila pseudoobscura pseudoobscura</name>
    <name type="common">Fruit fly</name>
    <dbReference type="NCBI Taxonomy" id="46245"/>
    <lineage>
        <taxon>Eukaryota</taxon>
        <taxon>Metazoa</taxon>
        <taxon>Ecdysozoa</taxon>
        <taxon>Arthropoda</taxon>
        <taxon>Hexapoda</taxon>
        <taxon>Insecta</taxon>
        <taxon>Pterygota</taxon>
        <taxon>Neoptera</taxon>
        <taxon>Endopterygota</taxon>
        <taxon>Diptera</taxon>
        <taxon>Brachycera</taxon>
        <taxon>Muscomorpha</taxon>
        <taxon>Ephydroidea</taxon>
        <taxon>Drosophilidae</taxon>
        <taxon>Drosophila</taxon>
        <taxon>Sophophora</taxon>
    </lineage>
</organism>
<dbReference type="RefSeq" id="XP_002134813.3">
    <property type="nucleotide sequence ID" value="XM_002134777.3"/>
</dbReference>
<keyword evidence="3" id="KW-0677">Repeat</keyword>
<evidence type="ECO:0000313" key="9">
    <source>
        <dbReference type="Proteomes" id="UP000001819"/>
    </source>
</evidence>
<evidence type="ECO:0000256" key="5">
    <source>
        <dbReference type="ARBA" id="ARBA00023180"/>
    </source>
</evidence>
<accession>A0A6I8WDT7</accession>
<feature type="signal peptide" evidence="7">
    <location>
        <begin position="1"/>
        <end position="26"/>
    </location>
</feature>
<evidence type="ECO:0000313" key="11">
    <source>
        <dbReference type="RefSeq" id="XP_033241553.1"/>
    </source>
</evidence>
<feature type="domain" description="Chitin-binding type-2" evidence="8">
    <location>
        <begin position="31"/>
        <end position="88"/>
    </location>
</feature>
<dbReference type="KEGG" id="dpo:6900422"/>
<evidence type="ECO:0000256" key="2">
    <source>
        <dbReference type="ARBA" id="ARBA00022729"/>
    </source>
</evidence>
<keyword evidence="4" id="KW-1015">Disulfide bond</keyword>
<dbReference type="Proteomes" id="UP000001819">
    <property type="component" value="Chromosome X"/>
</dbReference>
<feature type="domain" description="Chitin-binding type-2" evidence="8">
    <location>
        <begin position="90"/>
        <end position="147"/>
    </location>
</feature>